<evidence type="ECO:0000313" key="2">
    <source>
        <dbReference type="EMBL" id="KZM35663.1"/>
    </source>
</evidence>
<dbReference type="InterPro" id="IPR025338">
    <property type="entry name" value="DUF4244"/>
</dbReference>
<evidence type="ECO:0000313" key="3">
    <source>
        <dbReference type="Proteomes" id="UP000076447"/>
    </source>
</evidence>
<keyword evidence="1" id="KW-0472">Membrane</keyword>
<proteinExistence type="predicted"/>
<sequence>MKTMHRVRATGAGLLVRVRGEDPEAGLATAEYAVATIAAVGFAGLLIAILKSGEVREMLLGIIQRALSIG</sequence>
<dbReference type="STRING" id="43678.OJAG_16260"/>
<accession>A0A163RT03</accession>
<reference evidence="2 3" key="1">
    <citation type="submission" date="2016-01" db="EMBL/GenBank/DDBJ databases">
        <title>Genome sequence of Oerskovia enterophila VJag, an agar and cellulose degrading bacterium.</title>
        <authorList>
            <person name="Poehlein A."/>
            <person name="Jag V."/>
            <person name="Bengelsdorf F."/>
            <person name="Duerre P."/>
            <person name="Daniel R."/>
        </authorList>
    </citation>
    <scope>NUCLEOTIDE SEQUENCE [LARGE SCALE GENOMIC DNA]</scope>
    <source>
        <strain evidence="2 3">VJag</strain>
    </source>
</reference>
<dbReference type="OrthoDB" id="4808029at2"/>
<feature type="transmembrane region" description="Helical" evidence="1">
    <location>
        <begin position="30"/>
        <end position="50"/>
    </location>
</feature>
<gene>
    <name evidence="2" type="ORF">OJAG_16260</name>
</gene>
<organism evidence="2 3">
    <name type="scientific">Oerskovia enterophila</name>
    <dbReference type="NCBI Taxonomy" id="43678"/>
    <lineage>
        <taxon>Bacteria</taxon>
        <taxon>Bacillati</taxon>
        <taxon>Actinomycetota</taxon>
        <taxon>Actinomycetes</taxon>
        <taxon>Micrococcales</taxon>
        <taxon>Cellulomonadaceae</taxon>
        <taxon>Oerskovia</taxon>
    </lineage>
</organism>
<keyword evidence="1" id="KW-0812">Transmembrane</keyword>
<dbReference type="PATRIC" id="fig|43678.3.peg.1706"/>
<dbReference type="RefSeq" id="WP_082848892.1">
    <property type="nucleotide sequence ID" value="NZ_LRIE01000067.1"/>
</dbReference>
<evidence type="ECO:0008006" key="4">
    <source>
        <dbReference type="Google" id="ProtNLM"/>
    </source>
</evidence>
<name>A0A163RT03_9CELL</name>
<dbReference type="EMBL" id="LRIE01000067">
    <property type="protein sequence ID" value="KZM35663.1"/>
    <property type="molecule type" value="Genomic_DNA"/>
</dbReference>
<dbReference type="AlphaFoldDB" id="A0A163RT03"/>
<protein>
    <recommendedName>
        <fullName evidence="4">DUF4244 domain-containing protein</fullName>
    </recommendedName>
</protein>
<comment type="caution">
    <text evidence="2">The sequence shown here is derived from an EMBL/GenBank/DDBJ whole genome shotgun (WGS) entry which is preliminary data.</text>
</comment>
<evidence type="ECO:0000256" key="1">
    <source>
        <dbReference type="SAM" id="Phobius"/>
    </source>
</evidence>
<keyword evidence="1" id="KW-1133">Transmembrane helix</keyword>
<dbReference type="Pfam" id="PF14029">
    <property type="entry name" value="DUF4244"/>
    <property type="match status" value="1"/>
</dbReference>
<dbReference type="Proteomes" id="UP000076447">
    <property type="component" value="Unassembled WGS sequence"/>
</dbReference>